<dbReference type="PROSITE" id="PS00211">
    <property type="entry name" value="ABC_TRANSPORTER_1"/>
    <property type="match status" value="1"/>
</dbReference>
<dbReference type="PANTHER" id="PTHR43038:SF3">
    <property type="entry name" value="ABC TRANSPORTER G FAMILY MEMBER 20 ISOFORM X1"/>
    <property type="match status" value="1"/>
</dbReference>
<evidence type="ECO:0000256" key="2">
    <source>
        <dbReference type="ARBA" id="ARBA00022840"/>
    </source>
</evidence>
<dbReference type="Gene3D" id="3.40.50.300">
    <property type="entry name" value="P-loop containing nucleotide triphosphate hydrolases"/>
    <property type="match status" value="1"/>
</dbReference>
<dbReference type="AlphaFoldDB" id="A0A3A6U7Y2"/>
<dbReference type="CDD" id="cd03230">
    <property type="entry name" value="ABC_DR_subfamily_A"/>
    <property type="match status" value="1"/>
</dbReference>
<dbReference type="Pfam" id="PF00005">
    <property type="entry name" value="ABC_tran"/>
    <property type="match status" value="1"/>
</dbReference>
<dbReference type="InterPro" id="IPR027417">
    <property type="entry name" value="P-loop_NTPase"/>
</dbReference>
<dbReference type="PROSITE" id="PS50893">
    <property type="entry name" value="ABC_TRANSPORTER_2"/>
    <property type="match status" value="1"/>
</dbReference>
<dbReference type="InterPro" id="IPR017871">
    <property type="entry name" value="ABC_transporter-like_CS"/>
</dbReference>
<dbReference type="GO" id="GO:0005524">
    <property type="term" value="F:ATP binding"/>
    <property type="evidence" value="ECO:0007669"/>
    <property type="project" value="UniProtKB-KW"/>
</dbReference>
<organism evidence="4 5">
    <name type="scientific">Legionella pneumophila subsp. pneumophila</name>
    <dbReference type="NCBI Taxonomy" id="91891"/>
    <lineage>
        <taxon>Bacteria</taxon>
        <taxon>Pseudomonadati</taxon>
        <taxon>Pseudomonadota</taxon>
        <taxon>Gammaproteobacteria</taxon>
        <taxon>Legionellales</taxon>
        <taxon>Legionellaceae</taxon>
        <taxon>Legionella</taxon>
    </lineage>
</organism>
<evidence type="ECO:0000256" key="1">
    <source>
        <dbReference type="ARBA" id="ARBA00022741"/>
    </source>
</evidence>
<gene>
    <name evidence="4" type="ORF">D1H98_00700</name>
</gene>
<dbReference type="EMBL" id="QWDR01000001">
    <property type="protein sequence ID" value="RJY33362.1"/>
    <property type="molecule type" value="Genomic_DNA"/>
</dbReference>
<evidence type="ECO:0000313" key="4">
    <source>
        <dbReference type="EMBL" id="RJY33362.1"/>
    </source>
</evidence>
<dbReference type="PANTHER" id="PTHR43038">
    <property type="entry name" value="ATP-BINDING CASSETTE, SUB-FAMILY H, MEMBER 1"/>
    <property type="match status" value="1"/>
</dbReference>
<sequence length="313" mass="35233">MWKSIMSKWSSKQIIIDVSGLAKSFNGINVVVNLNLQIEEGTIFGFLGPNGSGKTTSLRLLSGLIIPDKGQGRCLNLDLMTQTKLIQAQIGYMPQNFCLYQNLTVYENLDFIARIYQLKNRKERLKEIIELLALSDNQQRITATLSGGWKQRVALAAALLHKPRILLLDEPTSGIDPQSRLLIWEHIQSIVSKGVTVLLSTQHMDEAERCHQLVYMSAGEIIARGSVIEIIQSTGLHSWVVKGESFSRLKDILVNNPAIQMIEKGNEMRISSIVDDIHQVLDPFVLNNYEIKKTDTTLEDAFIYKIMKEGNPK</sequence>
<dbReference type="SMART" id="SM00382">
    <property type="entry name" value="AAA"/>
    <property type="match status" value="1"/>
</dbReference>
<dbReference type="Proteomes" id="UP000277145">
    <property type="component" value="Unassembled WGS sequence"/>
</dbReference>
<comment type="caution">
    <text evidence="4">The sequence shown here is derived from an EMBL/GenBank/DDBJ whole genome shotgun (WGS) entry which is preliminary data.</text>
</comment>
<dbReference type="InterPro" id="IPR003439">
    <property type="entry name" value="ABC_transporter-like_ATP-bd"/>
</dbReference>
<evidence type="ECO:0000313" key="5">
    <source>
        <dbReference type="Proteomes" id="UP000277145"/>
    </source>
</evidence>
<proteinExistence type="predicted"/>
<keyword evidence="2 4" id="KW-0067">ATP-binding</keyword>
<feature type="domain" description="ABC transporter" evidence="3">
    <location>
        <begin position="16"/>
        <end position="243"/>
    </location>
</feature>
<protein>
    <submittedName>
        <fullName evidence="4">ABC transporter ATP-binding protein</fullName>
    </submittedName>
</protein>
<reference evidence="4 5" key="1">
    <citation type="submission" date="2018-08" db="EMBL/GenBank/DDBJ databases">
        <title>Genome Sequences of Legionella pneumophila subsp. pneumophila Isolates, Recovered from a Drinking Water System in a Large Builging.</title>
        <authorList>
            <person name="Gomez-Alvarez V."/>
            <person name="Boczek L."/>
            <person name="King D."/>
            <person name="Pemberton A."/>
            <person name="Pfaller S."/>
            <person name="Rodgers M."/>
            <person name="Santodomingo J."/>
            <person name="Revetta R."/>
        </authorList>
    </citation>
    <scope>NUCLEOTIDE SEQUENCE [LARGE SCALE GENOMIC DNA]</scope>
    <source>
        <strain evidence="4 5">L01C.1</strain>
    </source>
</reference>
<keyword evidence="1" id="KW-0547">Nucleotide-binding</keyword>
<name>A0A3A6U7Y2_LEGPN</name>
<accession>A0A3A6U7Y2</accession>
<dbReference type="GO" id="GO:0016887">
    <property type="term" value="F:ATP hydrolysis activity"/>
    <property type="evidence" value="ECO:0007669"/>
    <property type="project" value="InterPro"/>
</dbReference>
<evidence type="ECO:0000259" key="3">
    <source>
        <dbReference type="PROSITE" id="PS50893"/>
    </source>
</evidence>
<dbReference type="InterPro" id="IPR003593">
    <property type="entry name" value="AAA+_ATPase"/>
</dbReference>
<dbReference type="SUPFAM" id="SSF52540">
    <property type="entry name" value="P-loop containing nucleoside triphosphate hydrolases"/>
    <property type="match status" value="1"/>
</dbReference>